<feature type="region of interest" description="Disordered" evidence="1">
    <location>
        <begin position="337"/>
        <end position="360"/>
    </location>
</feature>
<accession>A0ABR3IUY1</accession>
<dbReference type="InterPro" id="IPR021139">
    <property type="entry name" value="NYN"/>
</dbReference>
<keyword evidence="4" id="KW-1185">Reference proteome</keyword>
<feature type="region of interest" description="Disordered" evidence="1">
    <location>
        <begin position="164"/>
        <end position="317"/>
    </location>
</feature>
<proteinExistence type="predicted"/>
<dbReference type="PANTHER" id="PTHR14379">
    <property type="entry name" value="LIMKAIN B LKAP"/>
    <property type="match status" value="1"/>
</dbReference>
<dbReference type="PANTHER" id="PTHR14379:SF3">
    <property type="entry name" value="MEIOSIS REGULATOR AND MRNA STABILITY FACTOR 1"/>
    <property type="match status" value="1"/>
</dbReference>
<feature type="compositionally biased region" description="Polar residues" evidence="1">
    <location>
        <begin position="285"/>
        <end position="294"/>
    </location>
</feature>
<evidence type="ECO:0000259" key="2">
    <source>
        <dbReference type="Pfam" id="PF01936"/>
    </source>
</evidence>
<feature type="compositionally biased region" description="Low complexity" evidence="1">
    <location>
        <begin position="439"/>
        <end position="448"/>
    </location>
</feature>
<organism evidence="3 4">
    <name type="scientific">Hohenbuehelia grisea</name>
    <dbReference type="NCBI Taxonomy" id="104357"/>
    <lineage>
        <taxon>Eukaryota</taxon>
        <taxon>Fungi</taxon>
        <taxon>Dikarya</taxon>
        <taxon>Basidiomycota</taxon>
        <taxon>Agaricomycotina</taxon>
        <taxon>Agaricomycetes</taxon>
        <taxon>Agaricomycetidae</taxon>
        <taxon>Agaricales</taxon>
        <taxon>Pleurotineae</taxon>
        <taxon>Pleurotaceae</taxon>
        <taxon>Hohenbuehelia</taxon>
    </lineage>
</organism>
<evidence type="ECO:0000313" key="4">
    <source>
        <dbReference type="Proteomes" id="UP001556367"/>
    </source>
</evidence>
<protein>
    <recommendedName>
        <fullName evidence="2">NYN domain-containing protein</fullName>
    </recommendedName>
</protein>
<evidence type="ECO:0000313" key="3">
    <source>
        <dbReference type="EMBL" id="KAL0947150.1"/>
    </source>
</evidence>
<feature type="domain" description="NYN" evidence="2">
    <location>
        <begin position="9"/>
        <end position="139"/>
    </location>
</feature>
<gene>
    <name evidence="3" type="ORF">HGRIS_013278</name>
</gene>
<dbReference type="CDD" id="cd10910">
    <property type="entry name" value="PIN_limkain_b1_N_like"/>
    <property type="match status" value="1"/>
</dbReference>
<feature type="compositionally biased region" description="Low complexity" evidence="1">
    <location>
        <begin position="267"/>
        <end position="284"/>
    </location>
</feature>
<dbReference type="Gene3D" id="3.40.50.1010">
    <property type="entry name" value="5'-nuclease"/>
    <property type="match status" value="1"/>
</dbReference>
<dbReference type="Proteomes" id="UP001556367">
    <property type="component" value="Unassembled WGS sequence"/>
</dbReference>
<comment type="caution">
    <text evidence="3">The sequence shown here is derived from an EMBL/GenBank/DDBJ whole genome shotgun (WGS) entry which is preliminary data.</text>
</comment>
<feature type="region of interest" description="Disordered" evidence="1">
    <location>
        <begin position="393"/>
        <end position="468"/>
    </location>
</feature>
<dbReference type="EMBL" id="JASNQZ010000015">
    <property type="protein sequence ID" value="KAL0947150.1"/>
    <property type="molecule type" value="Genomic_DNA"/>
</dbReference>
<reference evidence="4" key="1">
    <citation type="submission" date="2024-06" db="EMBL/GenBank/DDBJ databases">
        <title>Multi-omics analyses provide insights into the biosynthesis of the anticancer antibiotic pleurotin in Hohenbuehelia grisea.</title>
        <authorList>
            <person name="Weaver J.A."/>
            <person name="Alberti F."/>
        </authorList>
    </citation>
    <scope>NUCLEOTIDE SEQUENCE [LARGE SCALE GENOMIC DNA]</scope>
    <source>
        <strain evidence="4">T-177</strain>
    </source>
</reference>
<feature type="compositionally biased region" description="Low complexity" evidence="1">
    <location>
        <begin position="398"/>
        <end position="431"/>
    </location>
</feature>
<name>A0ABR3IUY1_9AGAR</name>
<evidence type="ECO:0000256" key="1">
    <source>
        <dbReference type="SAM" id="MobiDB-lite"/>
    </source>
</evidence>
<dbReference type="Pfam" id="PF01936">
    <property type="entry name" value="NYN"/>
    <property type="match status" value="1"/>
</dbReference>
<sequence length="544" mass="57252">MPSQEEREVAIFWDLENCSAASSISAYSLVENIRNLAHTFGILKSFKAYVDVAQQPSISSLNYRAELQSSGVSVTDCPHLGQENVVDQMIIVDMLTYAMDHPPPALVLLISGERGFAYAVSMLRARRYDVVVMSAPGLGTSHLMHLSSVYFEWNTEVIRKSAASSSPRIFPSVDPVTQAPSTSFAKPAISTPPPPRPRRFTTSGSDAQMASGARTADEMPKDFGPSILNSASRALDAGSSVLHPPASTGNISNQRTGSPGQVYIPVPDSLASSPSRSNDSSSPDTLTYPTTLSGTAGGPAKTVPLRTSSDPTVRQPEIHSLRNGQVAEVVSQYQVSMGDGPSGSVPCTRAASQQSTPSDVVKGKAREIPIIPFAQASPSLAEILAPAVLRGVSPPPQVSSSPAPSINSNTFTSSSSSSSARTSSAIKVPPEAAKPPPSSAARPSNSSSTQTLSAVKGTHIPAKQPPPEFKTLVNILRAHQRRGDVRPSRSVVASELLSQDKSAYAKAGSTKFSQYTANARERNIVQLGSVGGNAWIALTSEYAG</sequence>
<feature type="compositionally biased region" description="Polar residues" evidence="1">
    <location>
        <begin position="247"/>
        <end position="259"/>
    </location>
</feature>
<dbReference type="InterPro" id="IPR024768">
    <property type="entry name" value="Marf1"/>
</dbReference>